<dbReference type="Proteomes" id="UP000053611">
    <property type="component" value="Unassembled WGS sequence"/>
</dbReference>
<gene>
    <name evidence="8" type="ORF">CC85DRAFT_70063</name>
</gene>
<dbReference type="SMART" id="SM00054">
    <property type="entry name" value="EFh"/>
    <property type="match status" value="3"/>
</dbReference>
<keyword evidence="3" id="KW-0479">Metal-binding</keyword>
<dbReference type="STRING" id="879819.A0A0J0XPH3"/>
<dbReference type="PANTHER" id="PTHR46212">
    <property type="entry name" value="PEFLIN"/>
    <property type="match status" value="1"/>
</dbReference>
<dbReference type="GO" id="GO:0048306">
    <property type="term" value="F:calcium-dependent protein binding"/>
    <property type="evidence" value="ECO:0007669"/>
    <property type="project" value="UniProtKB-ARBA"/>
</dbReference>
<feature type="compositionally biased region" description="Low complexity" evidence="6">
    <location>
        <begin position="168"/>
        <end position="204"/>
    </location>
</feature>
<feature type="domain" description="EF-hand" evidence="7">
    <location>
        <begin position="300"/>
        <end position="335"/>
    </location>
</feature>
<dbReference type="GO" id="GO:0005509">
    <property type="term" value="F:calcium ion binding"/>
    <property type="evidence" value="ECO:0007669"/>
    <property type="project" value="InterPro"/>
</dbReference>
<dbReference type="Pfam" id="PF13499">
    <property type="entry name" value="EF-hand_7"/>
    <property type="match status" value="1"/>
</dbReference>
<evidence type="ECO:0000313" key="9">
    <source>
        <dbReference type="Proteomes" id="UP000053611"/>
    </source>
</evidence>
<evidence type="ECO:0000256" key="3">
    <source>
        <dbReference type="ARBA" id="ARBA00022723"/>
    </source>
</evidence>
<feature type="compositionally biased region" description="Pro residues" evidence="6">
    <location>
        <begin position="122"/>
        <end position="137"/>
    </location>
</feature>
<feature type="compositionally biased region" description="Polar residues" evidence="6">
    <location>
        <begin position="157"/>
        <end position="167"/>
    </location>
</feature>
<keyword evidence="9" id="KW-1185">Reference proteome</keyword>
<feature type="compositionally biased region" description="Low complexity" evidence="6">
    <location>
        <begin position="255"/>
        <end position="285"/>
    </location>
</feature>
<dbReference type="PANTHER" id="PTHR46212:SF3">
    <property type="entry name" value="GH27120P"/>
    <property type="match status" value="1"/>
</dbReference>
<feature type="domain" description="EF-hand" evidence="7">
    <location>
        <begin position="367"/>
        <end position="402"/>
    </location>
</feature>
<dbReference type="PROSITE" id="PS50222">
    <property type="entry name" value="EF_HAND_2"/>
    <property type="match status" value="2"/>
</dbReference>
<dbReference type="InterPro" id="IPR018247">
    <property type="entry name" value="EF_Hand_1_Ca_BS"/>
</dbReference>
<reference evidence="8 9" key="1">
    <citation type="submission" date="2015-03" db="EMBL/GenBank/DDBJ databases">
        <title>Genomics and transcriptomics of the oil-accumulating basidiomycete yeast T. oleaginosus allow insights into substrate utilization and the diverse evolutionary trajectories of mating systems in fungi.</title>
        <authorList>
            <consortium name="DOE Joint Genome Institute"/>
            <person name="Kourist R."/>
            <person name="Kracht O."/>
            <person name="Bracharz F."/>
            <person name="Lipzen A."/>
            <person name="Nolan M."/>
            <person name="Ohm R."/>
            <person name="Grigoriev I."/>
            <person name="Sun S."/>
            <person name="Heitman J."/>
            <person name="Bruck T."/>
            <person name="Nowrousian M."/>
        </authorList>
    </citation>
    <scope>NUCLEOTIDE SEQUENCE [LARGE SCALE GENOMIC DNA]</scope>
    <source>
        <strain evidence="8 9">IBC0246</strain>
    </source>
</reference>
<evidence type="ECO:0000256" key="1">
    <source>
        <dbReference type="ARBA" id="ARBA00004496"/>
    </source>
</evidence>
<evidence type="ECO:0000259" key="7">
    <source>
        <dbReference type="PROSITE" id="PS50222"/>
    </source>
</evidence>
<dbReference type="Gene3D" id="1.10.238.10">
    <property type="entry name" value="EF-hand"/>
    <property type="match status" value="1"/>
</dbReference>
<dbReference type="Pfam" id="PF13405">
    <property type="entry name" value="EF-hand_6"/>
    <property type="match status" value="1"/>
</dbReference>
<sequence>MAYLGRPSEGESPFAIADRAMRDTSSPQPPQQRNPTPRQAYRPQAGSMAAPSPYGSVSDEARRRYEERYARKAAEDQAKREAEARAAQQPPPPPQQQHQQQQHGGYVPPAPPLGQPQQAYGQPPPHHQPQFARPPPRGDSYQQAPPQAPYAQPPPRTSSAQGSNRPVSHSPASPAQAYAQQYQAQHHPASPHQQQYSQQHGYGPPQQPPPPPQQQQGYGQPQQQYQQGPPRHQGVQLTDGPPRQQQQQPPPPPQQQQQQQQQQYQDPRQQDLRQQNRQSTSSQNRESYRRESYQAPPPQAGVDELRDLFAQFDSGRQGQLSYLDLQRLLAKDGTVEAREDCVKMLMNIFDTDRSGSINFMEFEGLYRYIQDWHGIFKRFDQDNSGLIDRRELQAALQGFGFSLPADMVAKLEKRFSPPMKPGERQSAGITFDRFLMACVTVKHYTEAFRRLDPNNVGQATMDYISFVSCADATCVRGGPALTADGHRHGRPILSMQYQYENAVSIPVDDTLSLFPSPQAPIPRAPAVLAVEPSHATIPHVK</sequence>
<feature type="region of interest" description="Disordered" evidence="6">
    <location>
        <begin position="1"/>
        <end position="300"/>
    </location>
</feature>
<organism evidence="8 9">
    <name type="scientific">Cutaneotrichosporon oleaginosum</name>
    <dbReference type="NCBI Taxonomy" id="879819"/>
    <lineage>
        <taxon>Eukaryota</taxon>
        <taxon>Fungi</taxon>
        <taxon>Dikarya</taxon>
        <taxon>Basidiomycota</taxon>
        <taxon>Agaricomycotina</taxon>
        <taxon>Tremellomycetes</taxon>
        <taxon>Trichosporonales</taxon>
        <taxon>Trichosporonaceae</taxon>
        <taxon>Cutaneotrichosporon</taxon>
    </lineage>
</organism>
<dbReference type="GO" id="GO:0005737">
    <property type="term" value="C:cytoplasm"/>
    <property type="evidence" value="ECO:0007669"/>
    <property type="project" value="UniProtKB-SubCell"/>
</dbReference>
<proteinExistence type="predicted"/>
<evidence type="ECO:0000313" key="8">
    <source>
        <dbReference type="EMBL" id="KLT43011.1"/>
    </source>
</evidence>
<evidence type="ECO:0000256" key="4">
    <source>
        <dbReference type="ARBA" id="ARBA00022737"/>
    </source>
</evidence>
<feature type="compositionally biased region" description="Pro residues" evidence="6">
    <location>
        <begin position="146"/>
        <end position="156"/>
    </location>
</feature>
<dbReference type="InterPro" id="IPR002048">
    <property type="entry name" value="EF_hand_dom"/>
</dbReference>
<comment type="subcellular location">
    <subcellularLocation>
        <location evidence="1">Cytoplasm</location>
    </subcellularLocation>
</comment>
<protein>
    <submittedName>
        <fullName evidence="8">EF-hand</fullName>
    </submittedName>
</protein>
<dbReference type="OrthoDB" id="186625at2759"/>
<keyword evidence="2" id="KW-0963">Cytoplasm</keyword>
<dbReference type="SUPFAM" id="SSF47473">
    <property type="entry name" value="EF-hand"/>
    <property type="match status" value="1"/>
</dbReference>
<evidence type="ECO:0000256" key="5">
    <source>
        <dbReference type="ARBA" id="ARBA00022837"/>
    </source>
</evidence>
<feature type="compositionally biased region" description="Basic and acidic residues" evidence="6">
    <location>
        <begin position="59"/>
        <end position="84"/>
    </location>
</feature>
<keyword evidence="4" id="KW-0677">Repeat</keyword>
<accession>A0A0J0XPH3</accession>
<name>A0A0J0XPH3_9TREE</name>
<evidence type="ECO:0000256" key="6">
    <source>
        <dbReference type="SAM" id="MobiDB-lite"/>
    </source>
</evidence>
<dbReference type="AlphaFoldDB" id="A0A0J0XPH3"/>
<dbReference type="GeneID" id="28987957"/>
<dbReference type="InterPro" id="IPR051426">
    <property type="entry name" value="Peflin/Sorcin_CaBP"/>
</dbReference>
<feature type="compositionally biased region" description="Low complexity" evidence="6">
    <location>
        <begin position="214"/>
        <end position="234"/>
    </location>
</feature>
<dbReference type="RefSeq" id="XP_018279502.1">
    <property type="nucleotide sequence ID" value="XM_018427354.1"/>
</dbReference>
<dbReference type="CDD" id="cd16180">
    <property type="entry name" value="EFh_PEF_Group_I"/>
    <property type="match status" value="1"/>
</dbReference>
<keyword evidence="5" id="KW-0106">Calcium</keyword>
<evidence type="ECO:0000256" key="2">
    <source>
        <dbReference type="ARBA" id="ARBA00022490"/>
    </source>
</evidence>
<dbReference type="PROSITE" id="PS00018">
    <property type="entry name" value="EF_HAND_1"/>
    <property type="match status" value="1"/>
</dbReference>
<dbReference type="InterPro" id="IPR011992">
    <property type="entry name" value="EF-hand-dom_pair"/>
</dbReference>
<dbReference type="EMBL" id="KQ087199">
    <property type="protein sequence ID" value="KLT43011.1"/>
    <property type="molecule type" value="Genomic_DNA"/>
</dbReference>